<name>A0ABN1GIL6_9ACTN</name>
<comment type="caution">
    <text evidence="7">The sequence shown here is derived from an EMBL/GenBank/DDBJ whole genome shotgun (WGS) entry which is preliminary data.</text>
</comment>
<dbReference type="Pfam" id="PF17932">
    <property type="entry name" value="TetR_C_24"/>
    <property type="match status" value="1"/>
</dbReference>
<dbReference type="PRINTS" id="PR00455">
    <property type="entry name" value="HTHTETR"/>
</dbReference>
<dbReference type="RefSeq" id="WP_344602711.1">
    <property type="nucleotide sequence ID" value="NZ_BAAAHE010000008.1"/>
</dbReference>
<dbReference type="PANTHER" id="PTHR30055:SF175">
    <property type="entry name" value="HTH-TYPE TRANSCRIPTIONAL REPRESSOR KSTR2"/>
    <property type="match status" value="1"/>
</dbReference>
<evidence type="ECO:0000256" key="1">
    <source>
        <dbReference type="ARBA" id="ARBA00022491"/>
    </source>
</evidence>
<evidence type="ECO:0000256" key="3">
    <source>
        <dbReference type="ARBA" id="ARBA00023125"/>
    </source>
</evidence>
<dbReference type="InterPro" id="IPR009057">
    <property type="entry name" value="Homeodomain-like_sf"/>
</dbReference>
<evidence type="ECO:0000313" key="8">
    <source>
        <dbReference type="Proteomes" id="UP001500957"/>
    </source>
</evidence>
<dbReference type="InterPro" id="IPR036271">
    <property type="entry name" value="Tet_transcr_reg_TetR-rel_C_sf"/>
</dbReference>
<dbReference type="SUPFAM" id="SSF48498">
    <property type="entry name" value="Tetracyclin repressor-like, C-terminal domain"/>
    <property type="match status" value="1"/>
</dbReference>
<keyword evidence="8" id="KW-1185">Reference proteome</keyword>
<accession>A0ABN1GIL6</accession>
<evidence type="ECO:0000256" key="5">
    <source>
        <dbReference type="PROSITE-ProRule" id="PRU00335"/>
    </source>
</evidence>
<feature type="DNA-binding region" description="H-T-H motif" evidence="5">
    <location>
        <begin position="46"/>
        <end position="65"/>
    </location>
</feature>
<dbReference type="PANTHER" id="PTHR30055">
    <property type="entry name" value="HTH-TYPE TRANSCRIPTIONAL REGULATOR RUTR"/>
    <property type="match status" value="1"/>
</dbReference>
<dbReference type="SUPFAM" id="SSF46689">
    <property type="entry name" value="Homeodomain-like"/>
    <property type="match status" value="1"/>
</dbReference>
<dbReference type="InterPro" id="IPR041490">
    <property type="entry name" value="KstR2_TetR_C"/>
</dbReference>
<evidence type="ECO:0000256" key="2">
    <source>
        <dbReference type="ARBA" id="ARBA00023015"/>
    </source>
</evidence>
<gene>
    <name evidence="7" type="ORF">GCM10009547_12350</name>
</gene>
<evidence type="ECO:0000256" key="4">
    <source>
        <dbReference type="ARBA" id="ARBA00023163"/>
    </source>
</evidence>
<dbReference type="EMBL" id="BAAAHE010000008">
    <property type="protein sequence ID" value="GAA0611847.1"/>
    <property type="molecule type" value="Genomic_DNA"/>
</dbReference>
<dbReference type="InterPro" id="IPR050109">
    <property type="entry name" value="HTH-type_TetR-like_transc_reg"/>
</dbReference>
<reference evidence="7 8" key="1">
    <citation type="journal article" date="2019" name="Int. J. Syst. Evol. Microbiol.">
        <title>The Global Catalogue of Microorganisms (GCM) 10K type strain sequencing project: providing services to taxonomists for standard genome sequencing and annotation.</title>
        <authorList>
            <consortium name="The Broad Institute Genomics Platform"/>
            <consortium name="The Broad Institute Genome Sequencing Center for Infectious Disease"/>
            <person name="Wu L."/>
            <person name="Ma J."/>
        </authorList>
    </citation>
    <scope>NUCLEOTIDE SEQUENCE [LARGE SCALE GENOMIC DNA]</scope>
    <source>
        <strain evidence="7 8">JCM 10671</strain>
    </source>
</reference>
<evidence type="ECO:0000259" key="6">
    <source>
        <dbReference type="PROSITE" id="PS50977"/>
    </source>
</evidence>
<evidence type="ECO:0000313" key="7">
    <source>
        <dbReference type="EMBL" id="GAA0611847.1"/>
    </source>
</evidence>
<organism evidence="7 8">
    <name type="scientific">Sporichthya brevicatena</name>
    <dbReference type="NCBI Taxonomy" id="171442"/>
    <lineage>
        <taxon>Bacteria</taxon>
        <taxon>Bacillati</taxon>
        <taxon>Actinomycetota</taxon>
        <taxon>Actinomycetes</taxon>
        <taxon>Sporichthyales</taxon>
        <taxon>Sporichthyaceae</taxon>
        <taxon>Sporichthya</taxon>
    </lineage>
</organism>
<dbReference type="Pfam" id="PF00440">
    <property type="entry name" value="TetR_N"/>
    <property type="match status" value="1"/>
</dbReference>
<proteinExistence type="predicted"/>
<keyword evidence="1" id="KW-0678">Repressor</keyword>
<keyword evidence="4" id="KW-0804">Transcription</keyword>
<dbReference type="Gene3D" id="1.10.357.10">
    <property type="entry name" value="Tetracycline Repressor, domain 2"/>
    <property type="match status" value="1"/>
</dbReference>
<sequence>MDNRGGIKARRQAARDASSRIYRDRREEIIRGAAAAFRELGFENATLTDVAERVGTDRASLYYYVSNKEELMQEIVRMAVKDNFLAARRIDARKAAPAQKIEMLIREMIESFHRNYPYLYVYVEDMARISRLDTEWSHDVQRTSRRFESIVMRILTQGQADGTFRADVPVHLASLNLFGMINWTHRWYTPDSEYTPEEVIQSITEIFFRGHGGPALADSGTKK</sequence>
<dbReference type="InterPro" id="IPR001647">
    <property type="entry name" value="HTH_TetR"/>
</dbReference>
<protein>
    <submittedName>
        <fullName evidence="7">TetR/AcrR family transcriptional regulator</fullName>
    </submittedName>
</protein>
<feature type="domain" description="HTH tetR-type" evidence="6">
    <location>
        <begin position="23"/>
        <end position="83"/>
    </location>
</feature>
<dbReference type="PROSITE" id="PS50977">
    <property type="entry name" value="HTH_TETR_2"/>
    <property type="match status" value="1"/>
</dbReference>
<dbReference type="Proteomes" id="UP001500957">
    <property type="component" value="Unassembled WGS sequence"/>
</dbReference>
<dbReference type="Gene3D" id="1.10.10.60">
    <property type="entry name" value="Homeodomain-like"/>
    <property type="match status" value="1"/>
</dbReference>
<keyword evidence="3 5" id="KW-0238">DNA-binding</keyword>
<keyword evidence="2" id="KW-0805">Transcription regulation</keyword>